<name>A0A0L8AHE2_9BACT</name>
<dbReference type="PANTHER" id="PTHR12526:SF630">
    <property type="entry name" value="GLYCOSYLTRANSFERASE"/>
    <property type="match status" value="1"/>
</dbReference>
<dbReference type="Pfam" id="PF13439">
    <property type="entry name" value="Glyco_transf_4"/>
    <property type="match status" value="1"/>
</dbReference>
<gene>
    <name evidence="3" type="ORF">OB69_15895</name>
</gene>
<evidence type="ECO:0000313" key="4">
    <source>
        <dbReference type="Proteomes" id="UP000036908"/>
    </source>
</evidence>
<dbReference type="EMBL" id="JSVA01000018">
    <property type="protein sequence ID" value="KOF01818.1"/>
    <property type="molecule type" value="Genomic_DNA"/>
</dbReference>
<feature type="domain" description="Glycosyl transferase family 1" evidence="1">
    <location>
        <begin position="181"/>
        <end position="339"/>
    </location>
</feature>
<dbReference type="OrthoDB" id="9792322at2"/>
<dbReference type="GO" id="GO:0016757">
    <property type="term" value="F:glycosyltransferase activity"/>
    <property type="evidence" value="ECO:0007669"/>
    <property type="project" value="InterPro"/>
</dbReference>
<protein>
    <recommendedName>
        <fullName evidence="5">Glycosyltransferase</fullName>
    </recommendedName>
</protein>
<evidence type="ECO:0008006" key="5">
    <source>
        <dbReference type="Google" id="ProtNLM"/>
    </source>
</evidence>
<evidence type="ECO:0000259" key="1">
    <source>
        <dbReference type="Pfam" id="PF00534"/>
    </source>
</evidence>
<dbReference type="InterPro" id="IPR028098">
    <property type="entry name" value="Glyco_trans_4-like_N"/>
</dbReference>
<dbReference type="RefSeq" id="WP_053224731.1">
    <property type="nucleotide sequence ID" value="NZ_JSVA01000018.1"/>
</dbReference>
<keyword evidence="4" id="KW-1185">Reference proteome</keyword>
<reference evidence="4" key="1">
    <citation type="submission" date="2014-11" db="EMBL/GenBank/DDBJ databases">
        <title>Genome sequencing of Roseivirga sp. D-25.</title>
        <authorList>
            <person name="Selvaratnam C."/>
            <person name="Thevarajoo S."/>
            <person name="Goh K.M."/>
            <person name="Eee R."/>
            <person name="Chan K.-G."/>
            <person name="Chong C.S."/>
        </authorList>
    </citation>
    <scope>NUCLEOTIDE SEQUENCE [LARGE SCALE GENOMIC DNA]</scope>
    <source>
        <strain evidence="4">D-25</strain>
    </source>
</reference>
<dbReference type="InterPro" id="IPR001296">
    <property type="entry name" value="Glyco_trans_1"/>
</dbReference>
<accession>A0A0L8AHE2</accession>
<dbReference type="CDD" id="cd03801">
    <property type="entry name" value="GT4_PimA-like"/>
    <property type="match status" value="1"/>
</dbReference>
<evidence type="ECO:0000313" key="3">
    <source>
        <dbReference type="EMBL" id="KOF01818.1"/>
    </source>
</evidence>
<comment type="caution">
    <text evidence="3">The sequence shown here is derived from an EMBL/GenBank/DDBJ whole genome shotgun (WGS) entry which is preliminary data.</text>
</comment>
<evidence type="ECO:0000259" key="2">
    <source>
        <dbReference type="Pfam" id="PF13439"/>
    </source>
</evidence>
<dbReference type="Proteomes" id="UP000036908">
    <property type="component" value="Unassembled WGS sequence"/>
</dbReference>
<dbReference type="PATRIC" id="fig|1566026.4.peg.1498"/>
<organism evidence="3 4">
    <name type="scientific">Roseivirga seohaensis subsp. aquiponti</name>
    <dbReference type="NCBI Taxonomy" id="1566026"/>
    <lineage>
        <taxon>Bacteria</taxon>
        <taxon>Pseudomonadati</taxon>
        <taxon>Bacteroidota</taxon>
        <taxon>Cytophagia</taxon>
        <taxon>Cytophagales</taxon>
        <taxon>Roseivirgaceae</taxon>
        <taxon>Roseivirga</taxon>
    </lineage>
</organism>
<dbReference type="SUPFAM" id="SSF53756">
    <property type="entry name" value="UDP-Glycosyltransferase/glycogen phosphorylase"/>
    <property type="match status" value="1"/>
</dbReference>
<dbReference type="Pfam" id="PF00534">
    <property type="entry name" value="Glycos_transf_1"/>
    <property type="match status" value="1"/>
</dbReference>
<feature type="domain" description="Glycosyltransferase subfamily 4-like N-terminal" evidence="2">
    <location>
        <begin position="19"/>
        <end position="171"/>
    </location>
</feature>
<proteinExistence type="predicted"/>
<dbReference type="AlphaFoldDB" id="A0A0L8AHE2"/>
<sequence>MPKDKLRLLFITYQGGLAGSTNSIAYLAKGLAEKGHEVFVGCRQDMLIWDLLEGSKVQRIPMTFQGKFDIENWRQIRDTVKKHRIQVINAQSSYDRYTAIFAKLRYKLKVEIVHTRRQNPLSAGGWLQKWFYVKNTAGIVVISEGLKTIFAEKGYPKNHLKVIHNGIPAERLTQWNEETVEKFRQQLKIKATEKVIGCVSRFKEQPQIIEAVTQLNDPSIKLVFAGIEQSQLQPYIEQFGLKNEVICLGDVSGKEVLNLYRLFDINILASTMDGFGLVLIEAMAMKCPVIATNFGGIADVVQNDYNGFLFENGNITELSSKIKQLLSDQPTRDKFIENGLTTAFETFSMENTILNYEEYFYGLVSKN</sequence>
<dbReference type="PANTHER" id="PTHR12526">
    <property type="entry name" value="GLYCOSYLTRANSFERASE"/>
    <property type="match status" value="1"/>
</dbReference>
<dbReference type="Gene3D" id="3.40.50.2000">
    <property type="entry name" value="Glycogen Phosphorylase B"/>
    <property type="match status" value="2"/>
</dbReference>